<dbReference type="EMBL" id="QOVM01000002">
    <property type="protein sequence ID" value="RXG23320.1"/>
    <property type="molecule type" value="Genomic_DNA"/>
</dbReference>
<dbReference type="RefSeq" id="WP_128756859.1">
    <property type="nucleotide sequence ID" value="NZ_QOVM01000002.1"/>
</dbReference>
<accession>A0A4Q0P974</accession>
<evidence type="ECO:0008006" key="3">
    <source>
        <dbReference type="Google" id="ProtNLM"/>
    </source>
</evidence>
<dbReference type="InterPro" id="IPR010281">
    <property type="entry name" value="DUF885"/>
</dbReference>
<dbReference type="AlphaFoldDB" id="A0A4Q0P974"/>
<keyword evidence="2" id="KW-1185">Reference proteome</keyword>
<proteinExistence type="predicted"/>
<reference evidence="1 2" key="1">
    <citation type="submission" date="2018-07" db="EMBL/GenBank/DDBJ databases">
        <title>Leeuwenhoekiella genomics.</title>
        <authorList>
            <person name="Tahon G."/>
            <person name="Willems A."/>
        </authorList>
    </citation>
    <scope>NUCLEOTIDE SEQUENCE [LARGE SCALE GENOMIC DNA]</scope>
    <source>
        <strain evidence="1 2">LMG 22550</strain>
    </source>
</reference>
<evidence type="ECO:0000313" key="2">
    <source>
        <dbReference type="Proteomes" id="UP000289238"/>
    </source>
</evidence>
<comment type="caution">
    <text evidence="1">The sequence shown here is derived from an EMBL/GenBank/DDBJ whole genome shotgun (WGS) entry which is preliminary data.</text>
</comment>
<dbReference type="Proteomes" id="UP000289238">
    <property type="component" value="Unassembled WGS sequence"/>
</dbReference>
<evidence type="ECO:0000313" key="1">
    <source>
        <dbReference type="EMBL" id="RXG23320.1"/>
    </source>
</evidence>
<name>A0A4Q0P974_9FLAO</name>
<dbReference type="OrthoDB" id="9760040at2"/>
<dbReference type="PANTHER" id="PTHR33361">
    <property type="entry name" value="GLR0591 PROTEIN"/>
    <property type="match status" value="1"/>
</dbReference>
<sequence>MRVQFNLFILSVFLVLGSCKKESSETVTQEEINKQSSALNAWFEKQFQEDLALSPQGQTNLGYKTNYGKWDDISSEMMLTNLNNAKERLSYLENEVNVNALDSVTAVSYKLYVLNMKNDIEDYEYRFYNYPVNQMYGLHSSVPAFLINKHRIDSIADAEAYISRIKGVKPLFTELRNQLGIRESNQIIAPKFVLDRVLDDSRNILKGRPFEKSQEQMPILADFESKIDKLKLDSASKDRLMLEATNALIDSLQPAYNELIDFVENQKIRATTDDGVWKFPRGDVFYGIALKRTTTTSMTAEEIHELGLSEVARIQGEMKEIMKQVKFEGSLQDFFEFMRNDSKFYYEDSNEGRAAYMNKAKSIIDDMRGRLDQLFITKPKAAIEVKQVESFREKSAGKAFYNSPAPDGSRPGVYYANLYDIKAMPKYQMQALAYHEGIPGHHMQLAIAQELDSLPKFRKFGGYTAYIEGWGLYCEYLPKEMNMYKDAYSDFGRLAMELWRACRLVVDTGIHHKKWTREEGVAYYKENTPNAESDCIKMVERHIVMPGQATAYKVGMNKILNLRSKAQSELNDKFDIRAFHEVLLGQGALPLSLLEERVNTYITTEKQKQ</sequence>
<gene>
    <name evidence="1" type="ORF">DSM00_933</name>
</gene>
<protein>
    <recommendedName>
        <fullName evidence="3">DUF885 domain-containing protein</fullName>
    </recommendedName>
</protein>
<dbReference type="Pfam" id="PF05960">
    <property type="entry name" value="DUF885"/>
    <property type="match status" value="1"/>
</dbReference>
<organism evidence="1 2">
    <name type="scientific">Leeuwenhoekiella aequorea</name>
    <dbReference type="NCBI Taxonomy" id="283736"/>
    <lineage>
        <taxon>Bacteria</taxon>
        <taxon>Pseudomonadati</taxon>
        <taxon>Bacteroidota</taxon>
        <taxon>Flavobacteriia</taxon>
        <taxon>Flavobacteriales</taxon>
        <taxon>Flavobacteriaceae</taxon>
        <taxon>Leeuwenhoekiella</taxon>
    </lineage>
</organism>
<dbReference type="PROSITE" id="PS51257">
    <property type="entry name" value="PROKAR_LIPOPROTEIN"/>
    <property type="match status" value="1"/>
</dbReference>
<dbReference type="PANTHER" id="PTHR33361:SF16">
    <property type="entry name" value="DUF885 DOMAIN-CONTAINING PROTEIN"/>
    <property type="match status" value="1"/>
</dbReference>